<dbReference type="EMBL" id="BARS01022913">
    <property type="protein sequence ID" value="GAG05469.1"/>
    <property type="molecule type" value="Genomic_DNA"/>
</dbReference>
<proteinExistence type="predicted"/>
<gene>
    <name evidence="1" type="ORF">S01H1_36561</name>
</gene>
<protein>
    <submittedName>
        <fullName evidence="1">Uncharacterized protein</fullName>
    </submittedName>
</protein>
<accession>X0UIB0</accession>
<comment type="caution">
    <text evidence="1">The sequence shown here is derived from an EMBL/GenBank/DDBJ whole genome shotgun (WGS) entry which is preliminary data.</text>
</comment>
<dbReference type="AlphaFoldDB" id="X0UIB0"/>
<reference evidence="1" key="1">
    <citation type="journal article" date="2014" name="Front. Microbiol.">
        <title>High frequency of phylogenetically diverse reductive dehalogenase-homologous genes in deep subseafloor sedimentary metagenomes.</title>
        <authorList>
            <person name="Kawai M."/>
            <person name="Futagami T."/>
            <person name="Toyoda A."/>
            <person name="Takaki Y."/>
            <person name="Nishi S."/>
            <person name="Hori S."/>
            <person name="Arai W."/>
            <person name="Tsubouchi T."/>
            <person name="Morono Y."/>
            <person name="Uchiyama I."/>
            <person name="Ito T."/>
            <person name="Fujiyama A."/>
            <person name="Inagaki F."/>
            <person name="Takami H."/>
        </authorList>
    </citation>
    <scope>NUCLEOTIDE SEQUENCE</scope>
    <source>
        <strain evidence="1">Expedition CK06-06</strain>
    </source>
</reference>
<name>X0UIB0_9ZZZZ</name>
<feature type="non-terminal residue" evidence="1">
    <location>
        <position position="1"/>
    </location>
</feature>
<sequence length="108" mass="12618">LWQEGAPLDTGWVKDGEKVRPQDGFVIQRWSRAWYDLEKQLEHTGTRFEAFEGGEIVCSEYHTRSPATRWYTHHQARDLYNQSGFTDLEVYSGFSRDPAHTRIEISAL</sequence>
<organism evidence="1">
    <name type="scientific">marine sediment metagenome</name>
    <dbReference type="NCBI Taxonomy" id="412755"/>
    <lineage>
        <taxon>unclassified sequences</taxon>
        <taxon>metagenomes</taxon>
        <taxon>ecological metagenomes</taxon>
    </lineage>
</organism>
<evidence type="ECO:0000313" key="1">
    <source>
        <dbReference type="EMBL" id="GAG05469.1"/>
    </source>
</evidence>